<name>A0ABS2U3M2_9ACTN</name>
<dbReference type="EMBL" id="JADKYB010000033">
    <property type="protein sequence ID" value="MBM9510210.1"/>
    <property type="molecule type" value="Genomic_DNA"/>
</dbReference>
<dbReference type="InterPro" id="IPR007253">
    <property type="entry name" value="Cell_wall-bd_2"/>
</dbReference>
<feature type="region of interest" description="Disordered" evidence="2">
    <location>
        <begin position="647"/>
        <end position="685"/>
    </location>
</feature>
<dbReference type="PANTHER" id="PTHR36842:SF1">
    <property type="entry name" value="PROTEIN TOLB"/>
    <property type="match status" value="1"/>
</dbReference>
<accession>A0ABS2U3M2</accession>
<dbReference type="PANTHER" id="PTHR36842">
    <property type="entry name" value="PROTEIN TOLB HOMOLOG"/>
    <property type="match status" value="1"/>
</dbReference>
<evidence type="ECO:0000256" key="1">
    <source>
        <dbReference type="ARBA" id="ARBA00009820"/>
    </source>
</evidence>
<dbReference type="Proteomes" id="UP000749040">
    <property type="component" value="Unassembled WGS sequence"/>
</dbReference>
<evidence type="ECO:0000313" key="4">
    <source>
        <dbReference type="EMBL" id="MBM9510210.1"/>
    </source>
</evidence>
<dbReference type="Gene3D" id="2.120.10.30">
    <property type="entry name" value="TolB, C-terminal domain"/>
    <property type="match status" value="1"/>
</dbReference>
<dbReference type="Pfam" id="PF07676">
    <property type="entry name" value="PD40"/>
    <property type="match status" value="1"/>
</dbReference>
<dbReference type="RefSeq" id="WP_205363968.1">
    <property type="nucleotide sequence ID" value="NZ_JADKYB010000033.1"/>
</dbReference>
<gene>
    <name evidence="4" type="ORF">ITX44_37770</name>
</gene>
<evidence type="ECO:0000256" key="3">
    <source>
        <dbReference type="SAM" id="SignalP"/>
    </source>
</evidence>
<comment type="caution">
    <text evidence="4">The sequence shown here is derived from an EMBL/GenBank/DDBJ whole genome shotgun (WGS) entry which is preliminary data.</text>
</comment>
<keyword evidence="5" id="KW-1185">Reference proteome</keyword>
<dbReference type="InterPro" id="IPR011659">
    <property type="entry name" value="WD40"/>
</dbReference>
<protein>
    <submittedName>
        <fullName evidence="4">PD40 domain-containing protein</fullName>
    </submittedName>
</protein>
<dbReference type="Pfam" id="PF04122">
    <property type="entry name" value="CW_binding_2"/>
    <property type="match status" value="1"/>
</dbReference>
<dbReference type="InterPro" id="IPR011042">
    <property type="entry name" value="6-blade_b-propeller_TolB-like"/>
</dbReference>
<feature type="chain" id="PRO_5045953323" evidence="3">
    <location>
        <begin position="33"/>
        <end position="685"/>
    </location>
</feature>
<dbReference type="PROSITE" id="PS51318">
    <property type="entry name" value="TAT"/>
    <property type="match status" value="1"/>
</dbReference>
<evidence type="ECO:0000256" key="2">
    <source>
        <dbReference type="SAM" id="MobiDB-lite"/>
    </source>
</evidence>
<sequence>MASRSRRGVAALTSAVSLAAGIVAATATGAQAAGTADPAAGQIALNVGTSVQLVNPDGSGARTVAGITDAGHLAPNWAPDGSRLLAGDGGWSLATAKVSGNASRVTLPAPDTDVSGTGYHNAVFWLDGTYVVSGTGEELMYGPSDGSYGSQPLLPVSQRPSSACDDEPTAAPNGIIAFTRADPCGTSAGPGVWEYDPKTSTAKRIVVSGEHPAFAADGSALAYTSSVDGRQQIFTAAPDGTGAKQVTTDAADHQDLSWDPAGGRIAYDSVDPATGAVTAKIVSLADGTQTTLSTTGSKPAWQPLRHNILDRVYGTGSIGIDGAASRWTFDTLGATHVPGLLPAKSAVLVSKSFSTYAAPAVSLAAEKQGPVVLTSTGGLDSSAVTELKRSLPKGSTVYLVGNTKVLSSKVASQVQALGYTALRMDGADLGTVGARIARQITQKPSWIFVADLNDYHDPVAAASAAGALGYRGTGVVLLSRGTTLPSATQAYLNALNPATTNLVSVGTNARKALENTPLKNSWNFWDVSGSTTEVTAVNLARFWWASPNNAVVEDTWNWQYAITGQAVTATYGPMLWSTVIDLSPQSAAYLTSESASIQYVQTFGGNDAYTPANRTSIGTAIAASSSWTTTVWIAGGTPPASATALAPATTFASPRSSGPTAAPSGPRPAAPHVAPAPRGSAHFTR</sequence>
<comment type="similarity">
    <text evidence="1">Belongs to the TolB family.</text>
</comment>
<feature type="signal peptide" evidence="3">
    <location>
        <begin position="1"/>
        <end position="32"/>
    </location>
</feature>
<proteinExistence type="inferred from homology"/>
<dbReference type="InterPro" id="IPR006311">
    <property type="entry name" value="TAT_signal"/>
</dbReference>
<reference evidence="4 5" key="1">
    <citation type="submission" date="2021-01" db="EMBL/GenBank/DDBJ databases">
        <title>Streptomyces acididurans sp. nov., isolated from a peat swamp forest soil.</title>
        <authorList>
            <person name="Chantavorakit T."/>
            <person name="Duangmal K."/>
        </authorList>
    </citation>
    <scope>NUCLEOTIDE SEQUENCE [LARGE SCALE GENOMIC DNA]</scope>
    <source>
        <strain evidence="4 5">KK5PA1</strain>
    </source>
</reference>
<organism evidence="4 5">
    <name type="scientific">Actinacidiphila acididurans</name>
    <dbReference type="NCBI Taxonomy" id="2784346"/>
    <lineage>
        <taxon>Bacteria</taxon>
        <taxon>Bacillati</taxon>
        <taxon>Actinomycetota</taxon>
        <taxon>Actinomycetes</taxon>
        <taxon>Kitasatosporales</taxon>
        <taxon>Streptomycetaceae</taxon>
        <taxon>Actinacidiphila</taxon>
    </lineage>
</organism>
<keyword evidence="3" id="KW-0732">Signal</keyword>
<evidence type="ECO:0000313" key="5">
    <source>
        <dbReference type="Proteomes" id="UP000749040"/>
    </source>
</evidence>
<dbReference type="SUPFAM" id="SSF69304">
    <property type="entry name" value="Tricorn protease N-terminal domain"/>
    <property type="match status" value="1"/>
</dbReference>